<feature type="transmembrane region" description="Helical" evidence="16">
    <location>
        <begin position="105"/>
        <end position="131"/>
    </location>
</feature>
<keyword evidence="10 16" id="KW-0256">Endoplasmic reticulum</keyword>
<dbReference type="GO" id="GO:0006071">
    <property type="term" value="P:glycerol metabolic process"/>
    <property type="evidence" value="ECO:0007669"/>
    <property type="project" value="UniProtKB-UniRule"/>
</dbReference>
<comment type="caution">
    <text evidence="16">Lacks conserved residue(s) required for the propagation of feature annotation.</text>
</comment>
<keyword evidence="19" id="KW-1185">Reference proteome</keyword>
<comment type="function">
    <text evidence="16">Catalyzes the terminal and only committed step in triacylglycerol synthesis by using diacylglycerol and fatty acyl CoA as substrates.</text>
</comment>
<keyword evidence="12 16" id="KW-0443">Lipid metabolism</keyword>
<comment type="subcellular location">
    <subcellularLocation>
        <location evidence="1 16">Endoplasmic reticulum membrane</location>
        <topology evidence="1 16">Multi-pass membrane protein</topology>
    </subcellularLocation>
</comment>
<evidence type="ECO:0000256" key="11">
    <source>
        <dbReference type="ARBA" id="ARBA00022989"/>
    </source>
</evidence>
<dbReference type="EMBL" id="JAWIZZ010000045">
    <property type="protein sequence ID" value="KAK5780001.1"/>
    <property type="molecule type" value="Genomic_DNA"/>
</dbReference>
<dbReference type="PANTHER" id="PTHR12317">
    <property type="entry name" value="DIACYLGLYCEROL O-ACYLTRANSFERASE"/>
    <property type="match status" value="1"/>
</dbReference>
<evidence type="ECO:0000256" key="8">
    <source>
        <dbReference type="ARBA" id="ARBA00022692"/>
    </source>
</evidence>
<reference evidence="19" key="1">
    <citation type="submission" date="2023-07" db="EMBL/GenBank/DDBJ databases">
        <title>A draft genome of Kazachstania heterogenica Y-27499.</title>
        <authorList>
            <person name="Donic C."/>
            <person name="Kralova J.S."/>
            <person name="Fidel L."/>
            <person name="Ben-Dor S."/>
            <person name="Jung S."/>
        </authorList>
    </citation>
    <scope>NUCLEOTIDE SEQUENCE [LARGE SCALE GENOMIC DNA]</scope>
    <source>
        <strain evidence="19">Y27499</strain>
    </source>
</reference>
<protein>
    <recommendedName>
        <fullName evidence="5 16">Diacylglycerol O-acyltransferase</fullName>
        <ecNumber evidence="5 16">2.3.1.20</ecNumber>
    </recommendedName>
</protein>
<organism evidence="18 19">
    <name type="scientific">Arxiozyma heterogenica</name>
    <dbReference type="NCBI Taxonomy" id="278026"/>
    <lineage>
        <taxon>Eukaryota</taxon>
        <taxon>Fungi</taxon>
        <taxon>Dikarya</taxon>
        <taxon>Ascomycota</taxon>
        <taxon>Saccharomycotina</taxon>
        <taxon>Saccharomycetes</taxon>
        <taxon>Saccharomycetales</taxon>
        <taxon>Saccharomycetaceae</taxon>
        <taxon>Arxiozyma</taxon>
    </lineage>
</organism>
<dbReference type="InterPro" id="IPR007130">
    <property type="entry name" value="DAGAT"/>
</dbReference>
<feature type="compositionally biased region" description="Low complexity" evidence="17">
    <location>
        <begin position="21"/>
        <end position="33"/>
    </location>
</feature>
<comment type="caution">
    <text evidence="18">The sequence shown here is derived from an EMBL/GenBank/DDBJ whole genome shotgun (WGS) entry which is preliminary data.</text>
</comment>
<proteinExistence type="inferred from homology"/>
<gene>
    <name evidence="18" type="ORF">RI543_002541</name>
</gene>
<comment type="pathway">
    <text evidence="3">Lipid metabolism.</text>
</comment>
<evidence type="ECO:0000256" key="13">
    <source>
        <dbReference type="ARBA" id="ARBA00023136"/>
    </source>
</evidence>
<dbReference type="GO" id="GO:0004144">
    <property type="term" value="F:diacylglycerol O-acyltransferase activity"/>
    <property type="evidence" value="ECO:0007669"/>
    <property type="project" value="UniProtKB-UniRule"/>
</dbReference>
<keyword evidence="11 16" id="KW-1133">Transmembrane helix</keyword>
<comment type="similarity">
    <text evidence="4 16">Belongs to the diacylglycerol acyltransferase family.</text>
</comment>
<comment type="catalytic activity">
    <reaction evidence="15 16">
        <text>an acyl-CoA + a 1,2-diacyl-sn-glycerol = a triacyl-sn-glycerol + CoA</text>
        <dbReference type="Rhea" id="RHEA:10868"/>
        <dbReference type="ChEBI" id="CHEBI:17815"/>
        <dbReference type="ChEBI" id="CHEBI:57287"/>
        <dbReference type="ChEBI" id="CHEBI:58342"/>
        <dbReference type="ChEBI" id="CHEBI:64615"/>
        <dbReference type="EC" id="2.3.1.20"/>
    </reaction>
</comment>
<feature type="region of interest" description="Disordered" evidence="17">
    <location>
        <begin position="1"/>
        <end position="33"/>
    </location>
</feature>
<comment type="pathway">
    <text evidence="2 16">Glycerolipid metabolism; triacylglycerol biosynthesis.</text>
</comment>
<dbReference type="AlphaFoldDB" id="A0AAN7ZXW1"/>
<keyword evidence="7" id="KW-0808">Transferase</keyword>
<evidence type="ECO:0000256" key="2">
    <source>
        <dbReference type="ARBA" id="ARBA00004771"/>
    </source>
</evidence>
<dbReference type="GO" id="GO:0005789">
    <property type="term" value="C:endoplasmic reticulum membrane"/>
    <property type="evidence" value="ECO:0007669"/>
    <property type="project" value="UniProtKB-SubCell"/>
</dbReference>
<evidence type="ECO:0000313" key="18">
    <source>
        <dbReference type="EMBL" id="KAK5780001.1"/>
    </source>
</evidence>
<evidence type="ECO:0000256" key="15">
    <source>
        <dbReference type="ARBA" id="ARBA00048109"/>
    </source>
</evidence>
<evidence type="ECO:0000256" key="3">
    <source>
        <dbReference type="ARBA" id="ARBA00005189"/>
    </source>
</evidence>
<evidence type="ECO:0000256" key="16">
    <source>
        <dbReference type="RuleBase" id="RU367023"/>
    </source>
</evidence>
<evidence type="ECO:0000313" key="19">
    <source>
        <dbReference type="Proteomes" id="UP001306508"/>
    </source>
</evidence>
<evidence type="ECO:0000256" key="17">
    <source>
        <dbReference type="SAM" id="MobiDB-lite"/>
    </source>
</evidence>
<dbReference type="PANTHER" id="PTHR12317:SF0">
    <property type="entry name" value="ACYLTRANSFERASE"/>
    <property type="match status" value="1"/>
</dbReference>
<name>A0AAN7ZXW1_9SACH</name>
<feature type="compositionally biased region" description="Basic and acidic residues" evidence="17">
    <location>
        <begin position="1"/>
        <end position="14"/>
    </location>
</feature>
<dbReference type="Proteomes" id="UP001306508">
    <property type="component" value="Unassembled WGS sequence"/>
</dbReference>
<keyword evidence="9" id="KW-0319">Glycerol metabolism</keyword>
<evidence type="ECO:0000256" key="14">
    <source>
        <dbReference type="ARBA" id="ARBA00023315"/>
    </source>
</evidence>
<evidence type="ECO:0000256" key="1">
    <source>
        <dbReference type="ARBA" id="ARBA00004477"/>
    </source>
</evidence>
<dbReference type="CDD" id="cd07987">
    <property type="entry name" value="LPLAT_MGAT-like"/>
    <property type="match status" value="1"/>
</dbReference>
<evidence type="ECO:0000256" key="5">
    <source>
        <dbReference type="ARBA" id="ARBA00013244"/>
    </source>
</evidence>
<keyword evidence="13 16" id="KW-0472">Membrane</keyword>
<keyword evidence="14 16" id="KW-0012">Acyltransferase</keyword>
<evidence type="ECO:0000256" key="7">
    <source>
        <dbReference type="ARBA" id="ARBA00022679"/>
    </source>
</evidence>
<sequence>MALDYKVNESDSPLRFRGQTNDQSNNKNSNNGSVTNEKIIIIDNDMIQEIKDTTNQVETSISEETSGSVSCNKPVLESCCSPATPFQRRLQTLAIAFHISTIPGFIILTLFLLSFPIFWVLLIPYFIYYVFDRTPANGNIYKRYSPWFRSLPIWTYLCDYFPLKLHKSCNLIPTFIDPKKRFSATGPRYIFGYHPHGIGALGAFATFATEGCGWSKLFPGIPVSLLTIVTQFQSPLYRDYLMTLGITSVSKKNALKVLDTNQSICIVVGGVRESLLGSTDSIELILNKRKGFIKLALQTGNVSLVPVFGFGETKCFRVYETEKGSVLNKFQIWVKQKVGFTIPIFFARGLFNYDFGLIPFRTPLDIVVGKPIYIKERYDHPNQTIIDHYHKLYVDELKRIYYSNRDKFDCGNVELEIVG</sequence>
<evidence type="ECO:0000256" key="12">
    <source>
        <dbReference type="ARBA" id="ARBA00023098"/>
    </source>
</evidence>
<evidence type="ECO:0000256" key="4">
    <source>
        <dbReference type="ARBA" id="ARBA00005420"/>
    </source>
</evidence>
<evidence type="ECO:0000256" key="9">
    <source>
        <dbReference type="ARBA" id="ARBA00022798"/>
    </source>
</evidence>
<evidence type="ECO:0000256" key="10">
    <source>
        <dbReference type="ARBA" id="ARBA00022824"/>
    </source>
</evidence>
<keyword evidence="6 16" id="KW-0444">Lipid biosynthesis</keyword>
<evidence type="ECO:0000256" key="6">
    <source>
        <dbReference type="ARBA" id="ARBA00022516"/>
    </source>
</evidence>
<dbReference type="Pfam" id="PF03982">
    <property type="entry name" value="DAGAT"/>
    <property type="match status" value="1"/>
</dbReference>
<accession>A0AAN7ZXW1</accession>
<dbReference type="EC" id="2.3.1.20" evidence="5 16"/>
<keyword evidence="8 16" id="KW-0812">Transmembrane</keyword>
<dbReference type="GO" id="GO:0019432">
    <property type="term" value="P:triglyceride biosynthetic process"/>
    <property type="evidence" value="ECO:0007669"/>
    <property type="project" value="UniProtKB-UniRule"/>
</dbReference>